<proteinExistence type="predicted"/>
<dbReference type="EMBL" id="UINC01205497">
    <property type="protein sequence ID" value="SVE26697.1"/>
    <property type="molecule type" value="Genomic_DNA"/>
</dbReference>
<organism evidence="1">
    <name type="scientific">marine metagenome</name>
    <dbReference type="NCBI Taxonomy" id="408172"/>
    <lineage>
        <taxon>unclassified sequences</taxon>
        <taxon>metagenomes</taxon>
        <taxon>ecological metagenomes</taxon>
    </lineage>
</organism>
<dbReference type="Gene3D" id="3.40.30.10">
    <property type="entry name" value="Glutaredoxin"/>
    <property type="match status" value="1"/>
</dbReference>
<reference evidence="1" key="1">
    <citation type="submission" date="2018-05" db="EMBL/GenBank/DDBJ databases">
        <authorList>
            <person name="Lanie J.A."/>
            <person name="Ng W.-L."/>
            <person name="Kazmierczak K.M."/>
            <person name="Andrzejewski T.M."/>
            <person name="Davidsen T.M."/>
            <person name="Wayne K.J."/>
            <person name="Tettelin H."/>
            <person name="Glass J.I."/>
            <person name="Rusch D."/>
            <person name="Podicherti R."/>
            <person name="Tsui H.-C.T."/>
            <person name="Winkler M.E."/>
        </authorList>
    </citation>
    <scope>NUCLEOTIDE SEQUENCE</scope>
</reference>
<name>A0A383C2N8_9ZZZZ</name>
<accession>A0A383C2N8</accession>
<evidence type="ECO:0000313" key="1">
    <source>
        <dbReference type="EMBL" id="SVE26697.1"/>
    </source>
</evidence>
<dbReference type="AlphaFoldDB" id="A0A383C2N8"/>
<sequence>MLHKEKEDTIMLNAHAPEWTVSDWINSKPLTINELNGNVVLIRWWTGPT</sequence>
<evidence type="ECO:0008006" key="2">
    <source>
        <dbReference type="Google" id="ProtNLM"/>
    </source>
</evidence>
<gene>
    <name evidence="1" type="ORF">METZ01_LOCUS479551</name>
</gene>
<protein>
    <recommendedName>
        <fullName evidence="2">Alkyl hydroperoxide reductase subunit C/ Thiol specific antioxidant domain-containing protein</fullName>
    </recommendedName>
</protein>